<dbReference type="Pfam" id="PF03279">
    <property type="entry name" value="Lip_A_acyltrans"/>
    <property type="match status" value="1"/>
</dbReference>
<dbReference type="PANTHER" id="PTHR30606:SF10">
    <property type="entry name" value="PHOSPHATIDYLINOSITOL MANNOSIDE ACYLTRANSFERASE"/>
    <property type="match status" value="1"/>
</dbReference>
<keyword evidence="9" id="KW-1185">Reference proteome</keyword>
<dbReference type="RefSeq" id="WP_151893151.1">
    <property type="nucleotide sequence ID" value="NZ_BKCF01000001.1"/>
</dbReference>
<keyword evidence="4 8" id="KW-0808">Transferase</keyword>
<comment type="caution">
    <text evidence="8">The sequence shown here is derived from an EMBL/GenBank/DDBJ whole genome shotgun (WGS) entry which is preliminary data.</text>
</comment>
<dbReference type="EMBL" id="BKCF01000001">
    <property type="protein sequence ID" value="GEQ85222.1"/>
    <property type="molecule type" value="Genomic_DNA"/>
</dbReference>
<reference evidence="8 9" key="1">
    <citation type="submission" date="2019-08" db="EMBL/GenBank/DDBJ databases">
        <title>Ulvibacter marinistellae sp. nov., isolated from a starfish, Patiria pectinifera.</title>
        <authorList>
            <person name="Kawano K."/>
            <person name="Ushijima N."/>
            <person name="Kihara M."/>
            <person name="Itoh H."/>
        </authorList>
    </citation>
    <scope>NUCLEOTIDE SEQUENCE [LARGE SCALE GENOMIC DNA]</scope>
    <source>
        <strain evidence="8 9">KK4</strain>
    </source>
</reference>
<evidence type="ECO:0000313" key="8">
    <source>
        <dbReference type="EMBL" id="GEQ85222.1"/>
    </source>
</evidence>
<evidence type="ECO:0000256" key="3">
    <source>
        <dbReference type="ARBA" id="ARBA00022519"/>
    </source>
</evidence>
<evidence type="ECO:0000313" key="9">
    <source>
        <dbReference type="Proteomes" id="UP000326994"/>
    </source>
</evidence>
<organism evidence="8 9">
    <name type="scientific">Patiriisocius marinistellae</name>
    <dbReference type="NCBI Taxonomy" id="2494560"/>
    <lineage>
        <taxon>Bacteria</taxon>
        <taxon>Pseudomonadati</taxon>
        <taxon>Bacteroidota</taxon>
        <taxon>Flavobacteriia</taxon>
        <taxon>Flavobacteriales</taxon>
        <taxon>Flavobacteriaceae</taxon>
        <taxon>Patiriisocius</taxon>
    </lineage>
</organism>
<keyword evidence="2" id="KW-1003">Cell membrane</keyword>
<evidence type="ECO:0000256" key="4">
    <source>
        <dbReference type="ARBA" id="ARBA00022679"/>
    </source>
</evidence>
<keyword evidence="7" id="KW-1133">Transmembrane helix</keyword>
<evidence type="ECO:0000256" key="6">
    <source>
        <dbReference type="ARBA" id="ARBA00023315"/>
    </source>
</evidence>
<keyword evidence="7" id="KW-0812">Transmembrane</keyword>
<evidence type="ECO:0000256" key="5">
    <source>
        <dbReference type="ARBA" id="ARBA00023136"/>
    </source>
</evidence>
<dbReference type="GO" id="GO:0009247">
    <property type="term" value="P:glycolipid biosynthetic process"/>
    <property type="evidence" value="ECO:0007669"/>
    <property type="project" value="UniProtKB-ARBA"/>
</dbReference>
<evidence type="ECO:0000256" key="1">
    <source>
        <dbReference type="ARBA" id="ARBA00004533"/>
    </source>
</evidence>
<accession>A0A5J4FVS7</accession>
<gene>
    <name evidence="8" type="ORF">ULMS_07300</name>
</gene>
<keyword evidence="5 7" id="KW-0472">Membrane</keyword>
<evidence type="ECO:0000256" key="7">
    <source>
        <dbReference type="SAM" id="Phobius"/>
    </source>
</evidence>
<dbReference type="Proteomes" id="UP000326994">
    <property type="component" value="Unassembled WGS sequence"/>
</dbReference>
<dbReference type="PANTHER" id="PTHR30606">
    <property type="entry name" value="LIPID A BIOSYNTHESIS LAUROYL ACYLTRANSFERASE"/>
    <property type="match status" value="1"/>
</dbReference>
<name>A0A5J4FVS7_9FLAO</name>
<dbReference type="OrthoDB" id="9808633at2"/>
<dbReference type="CDD" id="cd07984">
    <property type="entry name" value="LPLAT_LABLAT-like"/>
    <property type="match status" value="1"/>
</dbReference>
<feature type="transmembrane region" description="Helical" evidence="7">
    <location>
        <begin position="21"/>
        <end position="44"/>
    </location>
</feature>
<keyword evidence="3" id="KW-0997">Cell inner membrane</keyword>
<dbReference type="GO" id="GO:0005886">
    <property type="term" value="C:plasma membrane"/>
    <property type="evidence" value="ECO:0007669"/>
    <property type="project" value="UniProtKB-SubCell"/>
</dbReference>
<dbReference type="GO" id="GO:0016746">
    <property type="term" value="F:acyltransferase activity"/>
    <property type="evidence" value="ECO:0007669"/>
    <property type="project" value="UniProtKB-KW"/>
</dbReference>
<proteinExistence type="predicted"/>
<dbReference type="InterPro" id="IPR004960">
    <property type="entry name" value="LipA_acyltrans"/>
</dbReference>
<comment type="subcellular location">
    <subcellularLocation>
        <location evidence="1">Cell inner membrane</location>
    </subcellularLocation>
</comment>
<protein>
    <submittedName>
        <fullName evidence="8">Lipid A biosynthesis acyltransferase</fullName>
    </submittedName>
</protein>
<keyword evidence="6 8" id="KW-0012">Acyltransferase</keyword>
<sequence length="295" mass="34479">MSSEWEGKSKGTVFGYKVFVFLIKTFGVKAAYTLLFFVASYYVFFAPKNTNAIYYYFRKRLKYGTLKSAIHVFRSYFIFGQTIIDKVAISTGLRDSFTYDFDGRQNIIKLLQKKQGGILISAHVGNFEISEFFFAELDETATISLVVTDAEREAIKEYLSQYTRRSHTKFIVIKKDISHIFEINAALARNEIVCMTGDRYIKDTKHIEGVLLGEKAKFPAGPFMIASRLKVPVIFVYVMKDPNQHYHLYARTADVKHRDAQHLLQEYTESVEWMLSKYPRQWFNYFDFWGEKNKK</sequence>
<evidence type="ECO:0000256" key="2">
    <source>
        <dbReference type="ARBA" id="ARBA00022475"/>
    </source>
</evidence>
<dbReference type="AlphaFoldDB" id="A0A5J4FVS7"/>